<dbReference type="RefSeq" id="WP_132123811.1">
    <property type="nucleotide sequence ID" value="NZ_SLWS01000011.1"/>
</dbReference>
<reference evidence="2 3" key="1">
    <citation type="submission" date="2019-03" db="EMBL/GenBank/DDBJ databases">
        <title>Genomic Encyclopedia of Type Strains, Phase IV (KMG-IV): sequencing the most valuable type-strain genomes for metagenomic binning, comparative biology and taxonomic classification.</title>
        <authorList>
            <person name="Goeker M."/>
        </authorList>
    </citation>
    <scope>NUCLEOTIDE SEQUENCE [LARGE SCALE GENOMIC DNA]</scope>
    <source>
        <strain evidence="2 3">DSM 45934</strain>
    </source>
</reference>
<evidence type="ECO:0000256" key="1">
    <source>
        <dbReference type="SAM" id="Phobius"/>
    </source>
</evidence>
<keyword evidence="1" id="KW-0812">Transmembrane</keyword>
<feature type="transmembrane region" description="Helical" evidence="1">
    <location>
        <begin position="22"/>
        <end position="49"/>
    </location>
</feature>
<protein>
    <submittedName>
        <fullName evidence="2">Putative membrane protein</fullName>
    </submittedName>
</protein>
<dbReference type="AlphaFoldDB" id="A0A4R2J4T1"/>
<keyword evidence="1" id="KW-1133">Transmembrane helix</keyword>
<dbReference type="InterPro" id="IPR013901">
    <property type="entry name" value="Anthrone_oxy"/>
</dbReference>
<feature type="transmembrane region" description="Helical" evidence="1">
    <location>
        <begin position="69"/>
        <end position="90"/>
    </location>
</feature>
<keyword evidence="3" id="KW-1185">Reference proteome</keyword>
<evidence type="ECO:0000313" key="3">
    <source>
        <dbReference type="Proteomes" id="UP000295680"/>
    </source>
</evidence>
<gene>
    <name evidence="2" type="ORF">EV192_11131</name>
</gene>
<organism evidence="2 3">
    <name type="scientific">Actinocrispum wychmicini</name>
    <dbReference type="NCBI Taxonomy" id="1213861"/>
    <lineage>
        <taxon>Bacteria</taxon>
        <taxon>Bacillati</taxon>
        <taxon>Actinomycetota</taxon>
        <taxon>Actinomycetes</taxon>
        <taxon>Pseudonocardiales</taxon>
        <taxon>Pseudonocardiaceae</taxon>
        <taxon>Actinocrispum</taxon>
    </lineage>
</organism>
<dbReference type="Pfam" id="PF08592">
    <property type="entry name" value="Anthrone_oxy"/>
    <property type="match status" value="1"/>
</dbReference>
<sequence>MLAEQGANLDARPKNNKAAAPLLWLSVLTSGLMAGFFWSFTVMVMPALAMSDDRSFVTVFQNTNRTVESFGFGLGFYGALLFSAIAAWIFHRIGRKLTSRWLLVALACVVIQLVITMAGNIPLNNALDSFGDPAKITDFAAARHAFNESQWNLLNLFRTIISSLGVLAAAGAAVQHGRDQRALLGR</sequence>
<dbReference type="OrthoDB" id="428263at2"/>
<dbReference type="EMBL" id="SLWS01000011">
    <property type="protein sequence ID" value="TCO52837.1"/>
    <property type="molecule type" value="Genomic_DNA"/>
</dbReference>
<keyword evidence="1" id="KW-0472">Membrane</keyword>
<feature type="transmembrane region" description="Helical" evidence="1">
    <location>
        <begin position="156"/>
        <end position="174"/>
    </location>
</feature>
<comment type="caution">
    <text evidence="2">The sequence shown here is derived from an EMBL/GenBank/DDBJ whole genome shotgun (WGS) entry which is preliminary data.</text>
</comment>
<proteinExistence type="predicted"/>
<name>A0A4R2J4T1_9PSEU</name>
<evidence type="ECO:0000313" key="2">
    <source>
        <dbReference type="EMBL" id="TCO52837.1"/>
    </source>
</evidence>
<dbReference type="Proteomes" id="UP000295680">
    <property type="component" value="Unassembled WGS sequence"/>
</dbReference>
<feature type="transmembrane region" description="Helical" evidence="1">
    <location>
        <begin position="102"/>
        <end position="123"/>
    </location>
</feature>
<accession>A0A4R2J4T1</accession>